<dbReference type="InterPro" id="IPR000615">
    <property type="entry name" value="Bestrophin"/>
</dbReference>
<evidence type="ECO:0000313" key="10">
    <source>
        <dbReference type="Proteomes" id="UP000053097"/>
    </source>
</evidence>
<keyword evidence="6" id="KW-0406">Ion transport</keyword>
<proteinExistence type="inferred from homology"/>
<dbReference type="OMA" id="QYKAIPW"/>
<feature type="region of interest" description="Disordered" evidence="7">
    <location>
        <begin position="647"/>
        <end position="702"/>
    </location>
</feature>
<protein>
    <recommendedName>
        <fullName evidence="6">Bestrophin homolog</fullName>
    </recommendedName>
</protein>
<keyword evidence="6" id="KW-1003">Cell membrane</keyword>
<dbReference type="InterPro" id="IPR021134">
    <property type="entry name" value="Bestrophin-like"/>
</dbReference>
<feature type="transmembrane region" description="Helical" evidence="6">
    <location>
        <begin position="72"/>
        <end position="90"/>
    </location>
</feature>
<comment type="similarity">
    <text evidence="5 6">Belongs to the anion channel-forming bestrophin (TC 1.A.46) family. Calcium-sensitive chloride channel subfamily.</text>
</comment>
<feature type="transmembrane region" description="Helical" evidence="6">
    <location>
        <begin position="235"/>
        <end position="254"/>
    </location>
</feature>
<evidence type="ECO:0000313" key="11">
    <source>
        <dbReference type="Proteomes" id="UP000279307"/>
    </source>
</evidence>
<dbReference type="AlphaFoldDB" id="A0A026WP78"/>
<reference evidence="9" key="3">
    <citation type="submission" date="2018-07" db="EMBL/GenBank/DDBJ databases">
        <authorList>
            <person name="Mckenzie S.K."/>
            <person name="Kronauer D.J.C."/>
        </authorList>
    </citation>
    <scope>NUCLEOTIDE SEQUENCE</scope>
    <source>
        <strain evidence="9">Clonal line C1</strain>
    </source>
</reference>
<dbReference type="Proteomes" id="UP000279307">
    <property type="component" value="Chromosome 3"/>
</dbReference>
<feature type="region of interest" description="Disordered" evidence="7">
    <location>
        <begin position="480"/>
        <end position="562"/>
    </location>
</feature>
<evidence type="ECO:0000256" key="2">
    <source>
        <dbReference type="ARBA" id="ARBA00022692"/>
    </source>
</evidence>
<accession>A0A026WP78</accession>
<evidence type="ECO:0000256" key="4">
    <source>
        <dbReference type="ARBA" id="ARBA00023136"/>
    </source>
</evidence>
<keyword evidence="3 6" id="KW-1133">Transmembrane helix</keyword>
<evidence type="ECO:0000313" key="9">
    <source>
        <dbReference type="EMBL" id="RLU25277.1"/>
    </source>
</evidence>
<feature type="compositionally biased region" description="Polar residues" evidence="7">
    <location>
        <begin position="491"/>
        <end position="503"/>
    </location>
</feature>
<evidence type="ECO:0000256" key="6">
    <source>
        <dbReference type="RuleBase" id="RU363126"/>
    </source>
</evidence>
<feature type="compositionally biased region" description="Basic and acidic residues" evidence="7">
    <location>
        <begin position="677"/>
        <end position="702"/>
    </location>
</feature>
<comment type="subcellular location">
    <subcellularLocation>
        <location evidence="6">Cell membrane</location>
        <topology evidence="6">Multi-pass membrane protein</topology>
    </subcellularLocation>
    <subcellularLocation>
        <location evidence="1">Membrane</location>
    </subcellularLocation>
</comment>
<evidence type="ECO:0000256" key="5">
    <source>
        <dbReference type="ARBA" id="ARBA00034769"/>
    </source>
</evidence>
<dbReference type="EMBL" id="QOIP01000003">
    <property type="protein sequence ID" value="RLU25277.1"/>
    <property type="molecule type" value="Genomic_DNA"/>
</dbReference>
<dbReference type="OrthoDB" id="201595at2759"/>
<reference evidence="9 11" key="2">
    <citation type="journal article" date="2018" name="Genome Res.">
        <title>The genomic architecture and molecular evolution of ant odorant receptors.</title>
        <authorList>
            <person name="McKenzie S.K."/>
            <person name="Kronauer D.J.C."/>
        </authorList>
    </citation>
    <scope>NUCLEOTIDE SEQUENCE [LARGE SCALE GENOMIC DNA]</scope>
    <source>
        <strain evidence="9">Clonal line C1</strain>
    </source>
</reference>
<keyword evidence="6" id="KW-0868">Chloride</keyword>
<dbReference type="PANTHER" id="PTHR10736:SF0">
    <property type="entry name" value="BESTROPHIN HOMOLOG"/>
    <property type="match status" value="1"/>
</dbReference>
<feature type="compositionally biased region" description="Polar residues" evidence="7">
    <location>
        <begin position="393"/>
        <end position="408"/>
    </location>
</feature>
<feature type="transmembrane region" description="Helical" evidence="6">
    <location>
        <begin position="31"/>
        <end position="52"/>
    </location>
</feature>
<dbReference type="GO" id="GO:0005886">
    <property type="term" value="C:plasma membrane"/>
    <property type="evidence" value="ECO:0007669"/>
    <property type="project" value="UniProtKB-SubCell"/>
</dbReference>
<gene>
    <name evidence="9" type="ORF">DMN91_003370</name>
    <name evidence="8" type="ORF">X777_00964</name>
</gene>
<keyword evidence="6" id="KW-0407">Ion channel</keyword>
<dbReference type="EMBL" id="KK107139">
    <property type="protein sequence ID" value="EZA57862.1"/>
    <property type="molecule type" value="Genomic_DNA"/>
</dbReference>
<keyword evidence="10" id="KW-1185">Reference proteome</keyword>
<evidence type="ECO:0000256" key="3">
    <source>
        <dbReference type="ARBA" id="ARBA00022989"/>
    </source>
</evidence>
<sequence>MTVSYQYEVASSTSGGFTRLLFMWRGSLYKLIYRELVLYLFFFGTLSALYRHVFTATQKKEFEKIVVYCDKLIALIPLSFVLGFYVSYVAQRWWKQYKAIPWPDKVMHLVALYITGNDEYSRMLRRALMRYLNLSLILVLRSISSAVKRRFPTLDHVVESGFMTALELELYQSVPSVEFNTYWIPCTWFINLLKEARKNHRLPDAQGLKLIMEEFNEFRTKCGLLWSYDWVSIPLVYTQVVTLATYSFFGVALIGRQCIDNNDKHLQLMVDKYVPIFTILQFFFFMGLLKVAEQLINPFGDDDEDFELNWLIDRHTKVSYLGVDTLLNRCPPLVKDIFYDAENVSLPYTEAAAAYKKETYRGSVANMTVPEEKQMMFLPGILEEEEECKGTPTPRTSTASLGNPNDSPVNERRQISGSHPTLAKMASNCSETVVQMDGQEHPVETEQRRIIVEAVKKFSSLAKGSRSRADFHKSFFPVTKSSRPVLHPWPSTANISRPVQSSIPMPVLEGGSGKERKDSFKGLYRQSSTEDSDGRPSVSSQGERHQEGIVNSAFSGERPDEVPDIYDCEEVEEEDEESDPSYQCQYGQRDSRHQLPIPETIGMPVIGGEASRPRLNSYSRYLMTRRNRLSPLRRHQEEKSQWRLRVPGKPFRRRTTDSIPSVDTILSQTRSSPNLRNLEEQAKATRSLKIDHSCKQEDDSQL</sequence>
<dbReference type="Proteomes" id="UP000053097">
    <property type="component" value="Unassembled WGS sequence"/>
</dbReference>
<keyword evidence="2 6" id="KW-0812">Transmembrane</keyword>
<reference evidence="8 10" key="1">
    <citation type="journal article" date="2014" name="Curr. Biol.">
        <title>The genome of the clonal raider ant Cerapachys biroi.</title>
        <authorList>
            <person name="Oxley P.R."/>
            <person name="Ji L."/>
            <person name="Fetter-Pruneda I."/>
            <person name="McKenzie S.K."/>
            <person name="Li C."/>
            <person name="Hu H."/>
            <person name="Zhang G."/>
            <person name="Kronauer D.J."/>
        </authorList>
    </citation>
    <scope>NUCLEOTIDE SEQUENCE [LARGE SCALE GENOMIC DNA]</scope>
</reference>
<name>A0A026WP78_OOCBI</name>
<evidence type="ECO:0000256" key="7">
    <source>
        <dbReference type="SAM" id="MobiDB-lite"/>
    </source>
</evidence>
<dbReference type="GO" id="GO:0034707">
    <property type="term" value="C:chloride channel complex"/>
    <property type="evidence" value="ECO:0007669"/>
    <property type="project" value="UniProtKB-KW"/>
</dbReference>
<comment type="function">
    <text evidence="6">Forms chloride channels.</text>
</comment>
<feature type="transmembrane region" description="Helical" evidence="6">
    <location>
        <begin position="274"/>
        <end position="292"/>
    </location>
</feature>
<keyword evidence="6" id="KW-0869">Chloride channel</keyword>
<evidence type="ECO:0000256" key="1">
    <source>
        <dbReference type="ARBA" id="ARBA00004370"/>
    </source>
</evidence>
<organism evidence="8 10">
    <name type="scientific">Ooceraea biroi</name>
    <name type="common">Clonal raider ant</name>
    <name type="synonym">Cerapachys biroi</name>
    <dbReference type="NCBI Taxonomy" id="2015173"/>
    <lineage>
        <taxon>Eukaryota</taxon>
        <taxon>Metazoa</taxon>
        <taxon>Ecdysozoa</taxon>
        <taxon>Arthropoda</taxon>
        <taxon>Hexapoda</taxon>
        <taxon>Insecta</taxon>
        <taxon>Pterygota</taxon>
        <taxon>Neoptera</taxon>
        <taxon>Endopterygota</taxon>
        <taxon>Hymenoptera</taxon>
        <taxon>Apocrita</taxon>
        <taxon>Aculeata</taxon>
        <taxon>Formicoidea</taxon>
        <taxon>Formicidae</taxon>
        <taxon>Dorylinae</taxon>
        <taxon>Ooceraea</taxon>
    </lineage>
</organism>
<keyword evidence="6" id="KW-0813">Transport</keyword>
<feature type="compositionally biased region" description="Polar residues" evidence="7">
    <location>
        <begin position="657"/>
        <end position="675"/>
    </location>
</feature>
<dbReference type="PANTHER" id="PTHR10736">
    <property type="entry name" value="BESTROPHIN"/>
    <property type="match status" value="1"/>
</dbReference>
<evidence type="ECO:0000313" key="8">
    <source>
        <dbReference type="EMBL" id="EZA57862.1"/>
    </source>
</evidence>
<keyword evidence="4 6" id="KW-0472">Membrane</keyword>
<feature type="region of interest" description="Disordered" evidence="7">
    <location>
        <begin position="386"/>
        <end position="414"/>
    </location>
</feature>
<dbReference type="GO" id="GO:0005254">
    <property type="term" value="F:chloride channel activity"/>
    <property type="evidence" value="ECO:0007669"/>
    <property type="project" value="UniProtKB-KW"/>
</dbReference>
<dbReference type="Pfam" id="PF01062">
    <property type="entry name" value="Bestrophin"/>
    <property type="match status" value="1"/>
</dbReference>